<dbReference type="SUPFAM" id="SSF53041">
    <property type="entry name" value="Resolvase-like"/>
    <property type="match status" value="1"/>
</dbReference>
<proteinExistence type="predicted"/>
<feature type="domain" description="Recombinase" evidence="2">
    <location>
        <begin position="185"/>
        <end position="311"/>
    </location>
</feature>
<dbReference type="Gene3D" id="3.40.50.1390">
    <property type="entry name" value="Resolvase, N-terminal catalytic domain"/>
    <property type="match status" value="1"/>
</dbReference>
<evidence type="ECO:0000313" key="3">
    <source>
        <dbReference type="EMBL" id="BCK81838.1"/>
    </source>
</evidence>
<dbReference type="InterPro" id="IPR025827">
    <property type="entry name" value="Zn_ribbon_recom_dom"/>
</dbReference>
<dbReference type="Pfam" id="PF07508">
    <property type="entry name" value="Recombinase"/>
    <property type="match status" value="1"/>
</dbReference>
<reference evidence="3" key="1">
    <citation type="submission" date="2020-09" db="EMBL/GenBank/DDBJ databases">
        <title>New species isolated from human feces.</title>
        <authorList>
            <person name="Kitahara M."/>
            <person name="Shigeno Y."/>
            <person name="Shime M."/>
            <person name="Matsumoto Y."/>
            <person name="Nakamura S."/>
            <person name="Motooka D."/>
            <person name="Fukuoka S."/>
            <person name="Nishikawa H."/>
            <person name="Benno Y."/>
        </authorList>
    </citation>
    <scope>NUCLEOTIDE SEQUENCE</scope>
    <source>
        <strain evidence="3">MM50</strain>
    </source>
</reference>
<dbReference type="InterPro" id="IPR038109">
    <property type="entry name" value="DNA_bind_recomb_sf"/>
</dbReference>
<dbReference type="PROSITE" id="PS51736">
    <property type="entry name" value="RECOMBINASES_3"/>
    <property type="match status" value="1"/>
</dbReference>
<dbReference type="GO" id="GO:0000150">
    <property type="term" value="F:DNA strand exchange activity"/>
    <property type="evidence" value="ECO:0007669"/>
    <property type="project" value="InterPro"/>
</dbReference>
<dbReference type="Pfam" id="PF00239">
    <property type="entry name" value="Resolvase"/>
    <property type="match status" value="1"/>
</dbReference>
<evidence type="ECO:0000313" key="4">
    <source>
        <dbReference type="Proteomes" id="UP000681035"/>
    </source>
</evidence>
<gene>
    <name evidence="3" type="ORF">MM50RIKEN_16010</name>
</gene>
<dbReference type="SMART" id="SM00857">
    <property type="entry name" value="Resolvase"/>
    <property type="match status" value="1"/>
</dbReference>
<sequence length="539" mass="61527">MKEDAPRVIKIPAKPEATRQAEARRQLRVAAYCRVSTKEEDQANSYEVQKEYYTDKIMSNTAWTMAGIFADKGITGTSAKKCEDFMRMIRHCRQKKIDVILTKSVSRFSRNTVDCLYYIRALKQLGIAVIFEKENINSLEEDSELRITLSGAFAQSESESISANVTWGKRRAMEAGKVSIQYKKLYGYRKGEDGQPEIIPEQAEIVRWLYERYLTGASLRMIKEELEQQGVKCFEDSPEWTISRIRSILQNEKYCGDVLMQKTFRQDFINRKAIKNTGQLPMYLIENHHEGIVSREKYDAVQAEMARRNAAKSPSKNAVTGMASYASKYALSERLVCGECGTLYRRCTWTRNGEKRVVWRCVSRLDYGKKYCHNSPTLDEAPLQQAILAALNTAMADKNSLIRQITDAMETEIIPFPGGTMSLGDIERRLRELEQQFQTLLEKATDDPAAYGGQFKEILDEQTLLKERRSGILANNNEQAKANQRIMDAAQTLENASPYITEWDESAVRQLVETVKILSKDEVAVTLKGGIEICQKIMY</sequence>
<protein>
    <submittedName>
        <fullName evidence="3">Serine recombinase</fullName>
    </submittedName>
</protein>
<dbReference type="Gene3D" id="3.90.1750.20">
    <property type="entry name" value="Putative Large Serine Recombinase, Chain B, Domain 2"/>
    <property type="match status" value="1"/>
</dbReference>
<evidence type="ECO:0000259" key="1">
    <source>
        <dbReference type="PROSITE" id="PS51736"/>
    </source>
</evidence>
<dbReference type="PANTHER" id="PTHR30461">
    <property type="entry name" value="DNA-INVERTASE FROM LAMBDOID PROPHAGE"/>
    <property type="match status" value="1"/>
</dbReference>
<dbReference type="Proteomes" id="UP000681035">
    <property type="component" value="Chromosome"/>
</dbReference>
<dbReference type="PANTHER" id="PTHR30461:SF23">
    <property type="entry name" value="DNA RECOMBINASE-RELATED"/>
    <property type="match status" value="1"/>
</dbReference>
<dbReference type="KEGG" id="vcop:MM50RIKEN_16010"/>
<dbReference type="InterPro" id="IPR006119">
    <property type="entry name" value="Resolv_N"/>
</dbReference>
<dbReference type="PROSITE" id="PS51737">
    <property type="entry name" value="RECOMBINASE_DNA_BIND"/>
    <property type="match status" value="1"/>
</dbReference>
<dbReference type="InterPro" id="IPR011109">
    <property type="entry name" value="DNA_bind_recombinase_dom"/>
</dbReference>
<dbReference type="RefSeq" id="WP_213540495.1">
    <property type="nucleotide sequence ID" value="NZ_AP023418.1"/>
</dbReference>
<dbReference type="AlphaFoldDB" id="A0A810Q0I1"/>
<dbReference type="Pfam" id="PF13408">
    <property type="entry name" value="Zn_ribbon_recom"/>
    <property type="match status" value="1"/>
</dbReference>
<dbReference type="EMBL" id="AP023418">
    <property type="protein sequence ID" value="BCK81838.1"/>
    <property type="molecule type" value="Genomic_DNA"/>
</dbReference>
<organism evidence="3 4">
    <name type="scientific">Vescimonas coprocola</name>
    <dbReference type="NCBI Taxonomy" id="2714355"/>
    <lineage>
        <taxon>Bacteria</taxon>
        <taxon>Bacillati</taxon>
        <taxon>Bacillota</taxon>
        <taxon>Clostridia</taxon>
        <taxon>Eubacteriales</taxon>
        <taxon>Oscillospiraceae</taxon>
        <taxon>Vescimonas</taxon>
    </lineage>
</organism>
<dbReference type="GO" id="GO:0003677">
    <property type="term" value="F:DNA binding"/>
    <property type="evidence" value="ECO:0007669"/>
    <property type="project" value="InterPro"/>
</dbReference>
<dbReference type="InterPro" id="IPR036162">
    <property type="entry name" value="Resolvase-like_N_sf"/>
</dbReference>
<dbReference type="InterPro" id="IPR050639">
    <property type="entry name" value="SSR_resolvase"/>
</dbReference>
<feature type="domain" description="Resolvase/invertase-type recombinase catalytic" evidence="1">
    <location>
        <begin position="28"/>
        <end position="176"/>
    </location>
</feature>
<name>A0A810Q0I1_9FIRM</name>
<dbReference type="CDD" id="cd00338">
    <property type="entry name" value="Ser_Recombinase"/>
    <property type="match status" value="1"/>
</dbReference>
<keyword evidence="4" id="KW-1185">Reference proteome</keyword>
<evidence type="ECO:0000259" key="2">
    <source>
        <dbReference type="PROSITE" id="PS51737"/>
    </source>
</evidence>
<accession>A0A810Q0I1</accession>